<dbReference type="HOGENOM" id="CLU_084809_0_0_1"/>
<protein>
    <recommendedName>
        <fullName evidence="4">N-acetyltransferase domain-containing protein</fullName>
    </recommendedName>
</protein>
<keyword evidence="3" id="KW-1185">Reference proteome</keyword>
<keyword evidence="1" id="KW-1133">Transmembrane helix</keyword>
<feature type="transmembrane region" description="Helical" evidence="1">
    <location>
        <begin position="70"/>
        <end position="91"/>
    </location>
</feature>
<gene>
    <name evidence="2" type="ORF">JAAARDRAFT_53888</name>
</gene>
<feature type="transmembrane region" description="Helical" evidence="1">
    <location>
        <begin position="38"/>
        <end position="58"/>
    </location>
</feature>
<accession>A0A067QJK4</accession>
<organism evidence="2 3">
    <name type="scientific">Jaapia argillacea MUCL 33604</name>
    <dbReference type="NCBI Taxonomy" id="933084"/>
    <lineage>
        <taxon>Eukaryota</taxon>
        <taxon>Fungi</taxon>
        <taxon>Dikarya</taxon>
        <taxon>Basidiomycota</taxon>
        <taxon>Agaricomycotina</taxon>
        <taxon>Agaricomycetes</taxon>
        <taxon>Agaricomycetidae</taxon>
        <taxon>Jaapiales</taxon>
        <taxon>Jaapiaceae</taxon>
        <taxon>Jaapia</taxon>
    </lineage>
</organism>
<keyword evidence="1" id="KW-0812">Transmembrane</keyword>
<sequence>MVEPTARIRPFESTDEKNVRFTIGKARMDMLAVANRSAYVHWMTLSLWVVASSVFIQYMHWWPEPELYGWYAYLRPIPAFASMAVPFMFGIDWFNRPHFEKLVQDALSGPDIANVLDYYARSPASGFWILEYGDKFVGLIGVDVSKDSTSDISLLDPVSGGKGGKKKDIKVFMSKGTSEVATIRHFVIDELYRPALIQDDLLVHAIKQTFGDKNVKTIRAFDSPLEEYVSDCLRDHGFKVTKEVRTVGVFKWKLTESVLRRSDWEKGVEKEE</sequence>
<keyword evidence="1" id="KW-0472">Membrane</keyword>
<name>A0A067QJK4_9AGAM</name>
<dbReference type="InParanoid" id="A0A067QJK4"/>
<dbReference type="EMBL" id="KL197710">
    <property type="protein sequence ID" value="KDQ63702.1"/>
    <property type="molecule type" value="Genomic_DNA"/>
</dbReference>
<reference evidence="3" key="1">
    <citation type="journal article" date="2014" name="Proc. Natl. Acad. Sci. U.S.A.">
        <title>Extensive sampling of basidiomycete genomes demonstrates inadequacy of the white-rot/brown-rot paradigm for wood decay fungi.</title>
        <authorList>
            <person name="Riley R."/>
            <person name="Salamov A.A."/>
            <person name="Brown D.W."/>
            <person name="Nagy L.G."/>
            <person name="Floudas D."/>
            <person name="Held B.W."/>
            <person name="Levasseur A."/>
            <person name="Lombard V."/>
            <person name="Morin E."/>
            <person name="Otillar R."/>
            <person name="Lindquist E.A."/>
            <person name="Sun H."/>
            <person name="LaButti K.M."/>
            <person name="Schmutz J."/>
            <person name="Jabbour D."/>
            <person name="Luo H."/>
            <person name="Baker S.E."/>
            <person name="Pisabarro A.G."/>
            <person name="Walton J.D."/>
            <person name="Blanchette R.A."/>
            <person name="Henrissat B."/>
            <person name="Martin F."/>
            <person name="Cullen D."/>
            <person name="Hibbett D.S."/>
            <person name="Grigoriev I.V."/>
        </authorList>
    </citation>
    <scope>NUCLEOTIDE SEQUENCE [LARGE SCALE GENOMIC DNA]</scope>
    <source>
        <strain evidence="3">MUCL 33604</strain>
    </source>
</reference>
<proteinExistence type="predicted"/>
<evidence type="ECO:0000313" key="2">
    <source>
        <dbReference type="EMBL" id="KDQ63702.1"/>
    </source>
</evidence>
<evidence type="ECO:0000256" key="1">
    <source>
        <dbReference type="SAM" id="Phobius"/>
    </source>
</evidence>
<dbReference type="AlphaFoldDB" id="A0A067QJK4"/>
<evidence type="ECO:0008006" key="4">
    <source>
        <dbReference type="Google" id="ProtNLM"/>
    </source>
</evidence>
<evidence type="ECO:0000313" key="3">
    <source>
        <dbReference type="Proteomes" id="UP000027265"/>
    </source>
</evidence>
<dbReference type="OrthoDB" id="2564232at2759"/>
<dbReference type="Proteomes" id="UP000027265">
    <property type="component" value="Unassembled WGS sequence"/>
</dbReference>